<dbReference type="Gene3D" id="1.10.132.120">
    <property type="match status" value="1"/>
</dbReference>
<dbReference type="SUPFAM" id="SSF55869">
    <property type="entry name" value="DNA topoisomerase I domain"/>
    <property type="match status" value="1"/>
</dbReference>
<evidence type="ECO:0000256" key="1">
    <source>
        <dbReference type="ARBA" id="ARBA00000213"/>
    </source>
</evidence>
<reference evidence="10" key="1">
    <citation type="journal article" date="2019" name="Int. J. Syst. Evol. Microbiol.">
        <title>The Global Catalogue of Microorganisms (GCM) 10K type strain sequencing project: providing services to taxonomists for standard genome sequencing and annotation.</title>
        <authorList>
            <consortium name="The Broad Institute Genomics Platform"/>
            <consortium name="The Broad Institute Genome Sequencing Center for Infectious Disease"/>
            <person name="Wu L."/>
            <person name="Ma J."/>
        </authorList>
    </citation>
    <scope>NUCLEOTIDE SEQUENCE [LARGE SCALE GENOMIC DNA]</scope>
    <source>
        <strain evidence="10">JCM 16082</strain>
    </source>
</reference>
<dbReference type="Pfam" id="PF21338">
    <property type="entry name" value="Top1B_N_bact"/>
    <property type="match status" value="1"/>
</dbReference>
<evidence type="ECO:0000256" key="3">
    <source>
        <dbReference type="ARBA" id="ARBA00012891"/>
    </source>
</evidence>
<feature type="domain" description="DNA topoisomerase I catalytic core eukaryotic-type" evidence="7">
    <location>
        <begin position="104"/>
        <end position="319"/>
    </location>
</feature>
<dbReference type="SUPFAM" id="SSF56349">
    <property type="entry name" value="DNA breaking-rejoining enzymes"/>
    <property type="match status" value="1"/>
</dbReference>
<evidence type="ECO:0000256" key="4">
    <source>
        <dbReference type="ARBA" id="ARBA00023029"/>
    </source>
</evidence>
<gene>
    <name evidence="9" type="ORF">GCM10009117_00230</name>
</gene>
<protein>
    <recommendedName>
        <fullName evidence="3">DNA topoisomerase</fullName>
        <ecNumber evidence="3">5.6.2.1</ecNumber>
    </recommendedName>
</protein>
<keyword evidence="5" id="KW-0238">DNA-binding</keyword>
<evidence type="ECO:0000259" key="7">
    <source>
        <dbReference type="Pfam" id="PF01028"/>
    </source>
</evidence>
<dbReference type="InterPro" id="IPR013500">
    <property type="entry name" value="TopoI_cat_euk"/>
</dbReference>
<dbReference type="Pfam" id="PF01028">
    <property type="entry name" value="Topoisom_I"/>
    <property type="match status" value="1"/>
</dbReference>
<feature type="domain" description="DNA topoisomerase IB N-terminal" evidence="8">
    <location>
        <begin position="40"/>
        <end position="87"/>
    </location>
</feature>
<comment type="catalytic activity">
    <reaction evidence="1">
        <text>ATP-independent breakage of single-stranded DNA, followed by passage and rejoining.</text>
        <dbReference type="EC" id="5.6.2.1"/>
    </reaction>
</comment>
<dbReference type="Gene3D" id="3.30.66.10">
    <property type="entry name" value="DNA topoisomerase I domain"/>
    <property type="match status" value="1"/>
</dbReference>
<dbReference type="EMBL" id="BAAAFG010000001">
    <property type="protein sequence ID" value="GAA0870878.1"/>
    <property type="molecule type" value="Genomic_DNA"/>
</dbReference>
<keyword evidence="4" id="KW-0799">Topoisomerase</keyword>
<accession>A0ABP3XRD6</accession>
<keyword evidence="6" id="KW-0413">Isomerase</keyword>
<evidence type="ECO:0000259" key="8">
    <source>
        <dbReference type="Pfam" id="PF21338"/>
    </source>
</evidence>
<dbReference type="Proteomes" id="UP001500507">
    <property type="component" value="Unassembled WGS sequence"/>
</dbReference>
<comment type="similarity">
    <text evidence="2">Belongs to the type IB topoisomerase family.</text>
</comment>
<dbReference type="InterPro" id="IPR014711">
    <property type="entry name" value="TopoI_cat_a-hlx-sub_euk"/>
</dbReference>
<sequence>MNANELLSSLKNPRQTAKVADLVYVNDHHLSILRKPHGRGFTYLMGKERVKENKTIDRIKSLVIPPNWKNVKIAKPENGHLQAVGRDDKNRKVYRYHDLWMKIRNETKFFKMAAFGNVLPALRKQVEIDLAQPGMPRTKVLALVLKLMEETHVRVGNDYYARRNKTYGLSTLRSKHVDIYKDKMKFNFIGKRGKEHNITIRNKRLIKLVNQCEEIPGWELFKYYDQDGDKSTIDSTMVNEYIQELSGNFFSAKDFRTWAASKIFFETLKELAPPEDEKEQDKNLLHGFDASAKALGNTRNVCRTYYVHPILVEKYKDKTLYPYFEKADELKDKPFFTATEQVVQELYGSYEIDL</sequence>
<dbReference type="Gene3D" id="3.90.15.10">
    <property type="entry name" value="Topoisomerase I, Chain A, domain 3"/>
    <property type="match status" value="1"/>
</dbReference>
<organism evidence="9 10">
    <name type="scientific">Gangjinia marincola</name>
    <dbReference type="NCBI Taxonomy" id="578463"/>
    <lineage>
        <taxon>Bacteria</taxon>
        <taxon>Pseudomonadati</taxon>
        <taxon>Bacteroidota</taxon>
        <taxon>Flavobacteriia</taxon>
        <taxon>Flavobacteriales</taxon>
        <taxon>Flavobacteriaceae</taxon>
        <taxon>Gangjinia</taxon>
    </lineage>
</organism>
<dbReference type="InterPro" id="IPR049331">
    <property type="entry name" value="Top1B_N_bact"/>
</dbReference>
<evidence type="ECO:0000256" key="2">
    <source>
        <dbReference type="ARBA" id="ARBA00006645"/>
    </source>
</evidence>
<dbReference type="InterPro" id="IPR001631">
    <property type="entry name" value="TopoI"/>
</dbReference>
<evidence type="ECO:0000313" key="10">
    <source>
        <dbReference type="Proteomes" id="UP001500507"/>
    </source>
</evidence>
<evidence type="ECO:0000256" key="5">
    <source>
        <dbReference type="ARBA" id="ARBA00023125"/>
    </source>
</evidence>
<name>A0ABP3XRD6_9FLAO</name>
<dbReference type="PRINTS" id="PR00416">
    <property type="entry name" value="EUTPISMRASEI"/>
</dbReference>
<proteinExistence type="inferred from homology"/>
<dbReference type="InterPro" id="IPR011010">
    <property type="entry name" value="DNA_brk_join_enz"/>
</dbReference>
<dbReference type="EC" id="5.6.2.1" evidence="3"/>
<evidence type="ECO:0000313" key="9">
    <source>
        <dbReference type="EMBL" id="GAA0870878.1"/>
    </source>
</evidence>
<keyword evidence="10" id="KW-1185">Reference proteome</keyword>
<evidence type="ECO:0000256" key="6">
    <source>
        <dbReference type="ARBA" id="ARBA00023235"/>
    </source>
</evidence>
<dbReference type="PROSITE" id="PS52038">
    <property type="entry name" value="TOPO_IB_2"/>
    <property type="match status" value="1"/>
</dbReference>
<dbReference type="RefSeq" id="WP_343762218.1">
    <property type="nucleotide sequence ID" value="NZ_BAAAFG010000001.1"/>
</dbReference>
<dbReference type="InterPro" id="IPR035447">
    <property type="entry name" value="DNA_topo_I_N_sf"/>
</dbReference>
<comment type="caution">
    <text evidence="9">The sequence shown here is derived from an EMBL/GenBank/DDBJ whole genome shotgun (WGS) entry which is preliminary data.</text>
</comment>